<organism evidence="2 3">
    <name type="scientific">Sporothrix eucalyptigena</name>
    <dbReference type="NCBI Taxonomy" id="1812306"/>
    <lineage>
        <taxon>Eukaryota</taxon>
        <taxon>Fungi</taxon>
        <taxon>Dikarya</taxon>
        <taxon>Ascomycota</taxon>
        <taxon>Pezizomycotina</taxon>
        <taxon>Sordariomycetes</taxon>
        <taxon>Sordariomycetidae</taxon>
        <taxon>Ophiostomatales</taxon>
        <taxon>Ophiostomataceae</taxon>
        <taxon>Sporothrix</taxon>
    </lineage>
</organism>
<feature type="compositionally biased region" description="Basic and acidic residues" evidence="1">
    <location>
        <begin position="360"/>
        <end position="370"/>
    </location>
</feature>
<feature type="compositionally biased region" description="Pro residues" evidence="1">
    <location>
        <begin position="232"/>
        <end position="245"/>
    </location>
</feature>
<accession>A0ABP0BI89</accession>
<comment type="caution">
    <text evidence="2">The sequence shown here is derived from an EMBL/GenBank/DDBJ whole genome shotgun (WGS) entry which is preliminary data.</text>
</comment>
<reference evidence="2 3" key="1">
    <citation type="submission" date="2024-01" db="EMBL/GenBank/DDBJ databases">
        <authorList>
            <person name="Allen C."/>
            <person name="Tagirdzhanova G."/>
        </authorList>
    </citation>
    <scope>NUCLEOTIDE SEQUENCE [LARGE SCALE GENOMIC DNA]</scope>
</reference>
<feature type="compositionally biased region" description="Polar residues" evidence="1">
    <location>
        <begin position="418"/>
        <end position="438"/>
    </location>
</feature>
<keyword evidence="3" id="KW-1185">Reference proteome</keyword>
<feature type="compositionally biased region" description="Low complexity" evidence="1">
    <location>
        <begin position="319"/>
        <end position="328"/>
    </location>
</feature>
<evidence type="ECO:0000313" key="2">
    <source>
        <dbReference type="EMBL" id="CAK7219342.1"/>
    </source>
</evidence>
<protein>
    <submittedName>
        <fullName evidence="2">Uncharacterized protein</fullName>
    </submittedName>
</protein>
<sequence length="529" mass="57695">MADYSHRRATSEVVTSQHPAGGVVYGHKQTAMDRRLPETNDMVRNNETYANTNFHFRSQSYESPYSSDSYVGREPVSAPATRRSRYGNLLSAESAQSTMQRRGSESSTSSVISNCTATAENAFAWSAATTPETMSPVSPSNSLLPNSPPERTSSKVALSTMAPPALTSKTSHQPLIPCRLSRPRACSHSAPKGLPNSLFESTVFEEEEQTDMRRNSKTHQKTASLEANTVVGPPPPPPSRPPPESPGLAANPTKRSPVSERHSNKTEPHSADQSSSWEEELRRHKKLLEQFPCKPEERQDLPKLSRSYRSLGNIRARSRSLSRATGSSSHDDAAIAEPSHHTSSFSLRGSKTQRPSTTKSLRDTDGQAREAAHSMVPANAPHISVFEDDSDEEGDVVRKFVRNLFTRRTRSGEVPVGNQHTSDQIREVSSGSKYSIASTKGAEGNGHNDRKKNHSASSTFSIATTVGANTIVSTASTLVPASTCDCKEGCEIVSNIDSDNPPSPRTSSDHSRQHQKGPLLSRMFVRRSH</sequence>
<feature type="region of interest" description="Disordered" evidence="1">
    <location>
        <begin position="61"/>
        <end position="112"/>
    </location>
</feature>
<feature type="region of interest" description="Disordered" evidence="1">
    <location>
        <begin position="412"/>
        <end position="456"/>
    </location>
</feature>
<feature type="region of interest" description="Disordered" evidence="1">
    <location>
        <begin position="131"/>
        <end position="158"/>
    </location>
</feature>
<feature type="compositionally biased region" description="Basic and acidic residues" evidence="1">
    <location>
        <begin position="257"/>
        <end position="270"/>
    </location>
</feature>
<dbReference type="EMBL" id="CAWUHD010000031">
    <property type="protein sequence ID" value="CAK7219342.1"/>
    <property type="molecule type" value="Genomic_DNA"/>
</dbReference>
<evidence type="ECO:0000313" key="3">
    <source>
        <dbReference type="Proteomes" id="UP001642482"/>
    </source>
</evidence>
<feature type="compositionally biased region" description="Low complexity" evidence="1">
    <location>
        <begin position="135"/>
        <end position="145"/>
    </location>
</feature>
<feature type="compositionally biased region" description="Polar residues" evidence="1">
    <location>
        <begin position="341"/>
        <end position="359"/>
    </location>
</feature>
<evidence type="ECO:0000256" key="1">
    <source>
        <dbReference type="SAM" id="MobiDB-lite"/>
    </source>
</evidence>
<feature type="region of interest" description="Disordered" evidence="1">
    <location>
        <begin position="316"/>
        <end position="370"/>
    </location>
</feature>
<feature type="compositionally biased region" description="Low complexity" evidence="1">
    <location>
        <begin position="61"/>
        <end position="70"/>
    </location>
</feature>
<name>A0ABP0BI89_9PEZI</name>
<feature type="region of interest" description="Disordered" evidence="1">
    <location>
        <begin position="494"/>
        <end position="529"/>
    </location>
</feature>
<proteinExistence type="predicted"/>
<dbReference type="Proteomes" id="UP001642482">
    <property type="component" value="Unassembled WGS sequence"/>
</dbReference>
<feature type="compositionally biased region" description="Polar residues" evidence="1">
    <location>
        <begin position="91"/>
        <end position="112"/>
    </location>
</feature>
<gene>
    <name evidence="2" type="ORF">SEUCBS140593_003858</name>
</gene>
<feature type="region of interest" description="Disordered" evidence="1">
    <location>
        <begin position="185"/>
        <end position="281"/>
    </location>
</feature>